<evidence type="ECO:0000313" key="1">
    <source>
        <dbReference type="EMBL" id="KAG8011127.1"/>
    </source>
</evidence>
<comment type="caution">
    <text evidence="1">The sequence shown here is derived from an EMBL/GenBank/DDBJ whole genome shotgun (WGS) entry which is preliminary data.</text>
</comment>
<keyword evidence="2" id="KW-1185">Reference proteome</keyword>
<evidence type="ECO:0000313" key="2">
    <source>
        <dbReference type="Proteomes" id="UP000805704"/>
    </source>
</evidence>
<proteinExistence type="predicted"/>
<accession>A0ACB7FAB1</accession>
<organism evidence="1 2">
    <name type="scientific">Nibea albiflora</name>
    <name type="common">Yellow drum</name>
    <name type="synonym">Corvina albiflora</name>
    <dbReference type="NCBI Taxonomy" id="240163"/>
    <lineage>
        <taxon>Eukaryota</taxon>
        <taxon>Metazoa</taxon>
        <taxon>Chordata</taxon>
        <taxon>Craniata</taxon>
        <taxon>Vertebrata</taxon>
        <taxon>Euteleostomi</taxon>
        <taxon>Actinopterygii</taxon>
        <taxon>Neopterygii</taxon>
        <taxon>Teleostei</taxon>
        <taxon>Neoteleostei</taxon>
        <taxon>Acanthomorphata</taxon>
        <taxon>Eupercaria</taxon>
        <taxon>Sciaenidae</taxon>
        <taxon>Nibea</taxon>
    </lineage>
</organism>
<protein>
    <submittedName>
        <fullName evidence="1">Calmin</fullName>
    </submittedName>
</protein>
<sequence length="272" mass="30211">MQSAIRFTISYFQSDPPVTVNDLFADIQDGRILMTLLEELSGCKLLYRFRSSPHRIFRLNNISKALAFLDDRHVKLLGIDASGIADGIPAVVLNLVWNIILYFQAGGLQRHLSSSLSSLSMSSYPSTSDLSPQPNDIGSYSCSTLPSKGRRAAREPKYHGKAIKTLLQWVQRCTSKFGVEVRDFGKSWRSGLAFLAVIKSINSALVDLRESLCREPRENIQLAFMIAHHSLDIPPLLEPEDVSCTSPDEQSIITYVSMFLGHCSGIDEVSMA</sequence>
<dbReference type="Proteomes" id="UP000805704">
    <property type="component" value="Chromosome 14"/>
</dbReference>
<dbReference type="EMBL" id="CM024802">
    <property type="protein sequence ID" value="KAG8011127.1"/>
    <property type="molecule type" value="Genomic_DNA"/>
</dbReference>
<reference evidence="1" key="1">
    <citation type="submission" date="2020-04" db="EMBL/GenBank/DDBJ databases">
        <title>A chromosome-scale assembly and high-density genetic map of the yellow drum (Nibea albiflora) genome.</title>
        <authorList>
            <person name="Xu D."/>
            <person name="Zhang W."/>
            <person name="Chen R."/>
            <person name="Tan P."/>
            <person name="Wang L."/>
            <person name="Song H."/>
            <person name="Tian L."/>
            <person name="Zhu Q."/>
            <person name="Wang B."/>
        </authorList>
    </citation>
    <scope>NUCLEOTIDE SEQUENCE</scope>
    <source>
        <strain evidence="1">ZJHYS-2018</strain>
    </source>
</reference>
<gene>
    <name evidence="1" type="primary">CLMN.2</name>
    <name evidence="1" type="ORF">GBF38_005793</name>
</gene>
<name>A0ACB7FAB1_NIBAL</name>